<feature type="domain" description="Cellobiose dehydrogenase-like cytochrome" evidence="3">
    <location>
        <begin position="71"/>
        <end position="168"/>
    </location>
</feature>
<feature type="signal peptide" evidence="2">
    <location>
        <begin position="1"/>
        <end position="18"/>
    </location>
</feature>
<dbReference type="InterPro" id="IPR015920">
    <property type="entry name" value="Cellobiose_DH-like_cyt"/>
</dbReference>
<evidence type="ECO:0000313" key="5">
    <source>
        <dbReference type="Proteomes" id="UP001396898"/>
    </source>
</evidence>
<dbReference type="SUPFAM" id="SSF49344">
    <property type="entry name" value="CBD9-like"/>
    <property type="match status" value="1"/>
</dbReference>
<evidence type="ECO:0000256" key="1">
    <source>
        <dbReference type="SAM" id="MobiDB-lite"/>
    </source>
</evidence>
<evidence type="ECO:0000256" key="2">
    <source>
        <dbReference type="SAM" id="SignalP"/>
    </source>
</evidence>
<organism evidence="4 5">
    <name type="scientific">Apiospora marii</name>
    <dbReference type="NCBI Taxonomy" id="335849"/>
    <lineage>
        <taxon>Eukaryota</taxon>
        <taxon>Fungi</taxon>
        <taxon>Dikarya</taxon>
        <taxon>Ascomycota</taxon>
        <taxon>Pezizomycotina</taxon>
        <taxon>Sordariomycetes</taxon>
        <taxon>Xylariomycetidae</taxon>
        <taxon>Amphisphaeriales</taxon>
        <taxon>Apiosporaceae</taxon>
        <taxon>Apiospora</taxon>
    </lineage>
</organism>
<comment type="caution">
    <text evidence="4">The sequence shown here is derived from an EMBL/GenBank/DDBJ whole genome shotgun (WGS) entry which is preliminary data.</text>
</comment>
<dbReference type="CDD" id="cd09630">
    <property type="entry name" value="CDH_like_cytochrome"/>
    <property type="match status" value="1"/>
</dbReference>
<evidence type="ECO:0000313" key="4">
    <source>
        <dbReference type="EMBL" id="KAK8009413.1"/>
    </source>
</evidence>
<dbReference type="Gene3D" id="2.60.40.1210">
    <property type="entry name" value="Cellobiose dehydrogenase, cytochrome domain"/>
    <property type="match status" value="2"/>
</dbReference>
<proteinExistence type="predicted"/>
<dbReference type="PANTHER" id="PTHR47797:SF5">
    <property type="entry name" value="CELLOBIOSE DEHYDROGENASE CYTOCHROME DOMAIN-CONTAINING PROTEIN"/>
    <property type="match status" value="1"/>
</dbReference>
<sequence>MKPSLIALLATAITNVLAAQYCDAATSVCYYEIVASGAAYRIAIPDVAAAPFDILLQIAAPKTVGWAGVAAHSMPGAYTGATYTVLKGSASNGTHWTLTALCRGCSQWNASGTVKSLDPAATAPVNLAYALSQTAPAQPANNASRIAIHSAKGTLALDMAAARTKRFEDSAASGTAELGSTVPSTSNRRSRAIRSAPSTSRSDTCSTSSAVITSEITAQLASPISDRSPSAALPGLAGQDLCFRAAEDGEAAGQQAAAAAGDEEEVQPGAVAGVGAAAAGLEAVAGLHVEAGCGEGADGFQLLWRGPLWHHDVDRDFHVFELRDRLRDLEHAAGMVAFLNQGEQ</sequence>
<dbReference type="PANTHER" id="PTHR47797">
    <property type="entry name" value="DEHYDROGENASE, PUTATIVE (AFU_ORTHOLOGUE AFUA_8G05805)-RELATED"/>
    <property type="match status" value="1"/>
</dbReference>
<keyword evidence="2" id="KW-0732">Signal</keyword>
<dbReference type="EMBL" id="JAQQWI010000016">
    <property type="protein sequence ID" value="KAK8009413.1"/>
    <property type="molecule type" value="Genomic_DNA"/>
</dbReference>
<keyword evidence="5" id="KW-1185">Reference proteome</keyword>
<reference evidence="4 5" key="1">
    <citation type="submission" date="2023-01" db="EMBL/GenBank/DDBJ databases">
        <title>Analysis of 21 Apiospora genomes using comparative genomics revels a genus with tremendous synthesis potential of carbohydrate active enzymes and secondary metabolites.</title>
        <authorList>
            <person name="Sorensen T."/>
        </authorList>
    </citation>
    <scope>NUCLEOTIDE SEQUENCE [LARGE SCALE GENOMIC DNA]</scope>
    <source>
        <strain evidence="4 5">CBS 20057</strain>
    </source>
</reference>
<name>A0ABR1RFP3_9PEZI</name>
<dbReference type="Proteomes" id="UP001396898">
    <property type="component" value="Unassembled WGS sequence"/>
</dbReference>
<feature type="region of interest" description="Disordered" evidence="1">
    <location>
        <begin position="169"/>
        <end position="205"/>
    </location>
</feature>
<gene>
    <name evidence="4" type="ORF">PG991_011964</name>
</gene>
<dbReference type="Pfam" id="PF16010">
    <property type="entry name" value="CDH-cyt"/>
    <property type="match status" value="1"/>
</dbReference>
<accession>A0ABR1RFP3</accession>
<protein>
    <recommendedName>
        <fullName evidence="3">Cellobiose dehydrogenase-like cytochrome domain-containing protein</fullName>
    </recommendedName>
</protein>
<evidence type="ECO:0000259" key="3">
    <source>
        <dbReference type="Pfam" id="PF16010"/>
    </source>
</evidence>
<feature type="chain" id="PRO_5045124454" description="Cellobiose dehydrogenase-like cytochrome domain-containing protein" evidence="2">
    <location>
        <begin position="19"/>
        <end position="344"/>
    </location>
</feature>